<name>A0A927N128_9ACTN</name>
<dbReference type="InterPro" id="IPR013325">
    <property type="entry name" value="RNA_pol_sigma_r2"/>
</dbReference>
<comment type="similarity">
    <text evidence="1">Belongs to the sigma-70 factor family. ECF subfamily.</text>
</comment>
<dbReference type="NCBIfam" id="TIGR02937">
    <property type="entry name" value="sigma70-ECF"/>
    <property type="match status" value="1"/>
</dbReference>
<dbReference type="Pfam" id="PF08281">
    <property type="entry name" value="Sigma70_r4_2"/>
    <property type="match status" value="1"/>
</dbReference>
<dbReference type="GO" id="GO:0003677">
    <property type="term" value="F:DNA binding"/>
    <property type="evidence" value="ECO:0007669"/>
    <property type="project" value="InterPro"/>
</dbReference>
<feature type="compositionally biased region" description="Low complexity" evidence="5">
    <location>
        <begin position="260"/>
        <end position="273"/>
    </location>
</feature>
<dbReference type="Proteomes" id="UP000638648">
    <property type="component" value="Unassembled WGS sequence"/>
</dbReference>
<dbReference type="InterPro" id="IPR036388">
    <property type="entry name" value="WH-like_DNA-bd_sf"/>
</dbReference>
<feature type="domain" description="RNA polymerase sigma-70 region 2" evidence="6">
    <location>
        <begin position="8"/>
        <end position="71"/>
    </location>
</feature>
<comment type="caution">
    <text evidence="8">The sequence shown here is derived from an EMBL/GenBank/DDBJ whole genome shotgun (WGS) entry which is preliminary data.</text>
</comment>
<dbReference type="InterPro" id="IPR007627">
    <property type="entry name" value="RNA_pol_sigma70_r2"/>
</dbReference>
<evidence type="ECO:0000313" key="8">
    <source>
        <dbReference type="EMBL" id="MBE1610079.1"/>
    </source>
</evidence>
<keyword evidence="2" id="KW-0805">Transcription regulation</keyword>
<evidence type="ECO:0000259" key="6">
    <source>
        <dbReference type="Pfam" id="PF04542"/>
    </source>
</evidence>
<evidence type="ECO:0000313" key="9">
    <source>
        <dbReference type="Proteomes" id="UP000638648"/>
    </source>
</evidence>
<dbReference type="SUPFAM" id="SSF88659">
    <property type="entry name" value="Sigma3 and sigma4 domains of RNA polymerase sigma factors"/>
    <property type="match status" value="1"/>
</dbReference>
<dbReference type="PANTHER" id="PTHR30173">
    <property type="entry name" value="SIGMA 19 FACTOR"/>
    <property type="match status" value="1"/>
</dbReference>
<evidence type="ECO:0000256" key="5">
    <source>
        <dbReference type="SAM" id="MobiDB-lite"/>
    </source>
</evidence>
<evidence type="ECO:0000256" key="2">
    <source>
        <dbReference type="ARBA" id="ARBA00023015"/>
    </source>
</evidence>
<dbReference type="GO" id="GO:0016987">
    <property type="term" value="F:sigma factor activity"/>
    <property type="evidence" value="ECO:0007669"/>
    <property type="project" value="UniProtKB-KW"/>
</dbReference>
<dbReference type="GO" id="GO:0006352">
    <property type="term" value="P:DNA-templated transcription initiation"/>
    <property type="evidence" value="ECO:0007669"/>
    <property type="project" value="InterPro"/>
</dbReference>
<organism evidence="8 9">
    <name type="scientific">Actinopolymorpha pittospori</name>
    <dbReference type="NCBI Taxonomy" id="648752"/>
    <lineage>
        <taxon>Bacteria</taxon>
        <taxon>Bacillati</taxon>
        <taxon>Actinomycetota</taxon>
        <taxon>Actinomycetes</taxon>
        <taxon>Propionibacteriales</taxon>
        <taxon>Actinopolymorphaceae</taxon>
        <taxon>Actinopolymorpha</taxon>
    </lineage>
</organism>
<feature type="region of interest" description="Disordered" evidence="5">
    <location>
        <begin position="199"/>
        <end position="273"/>
    </location>
</feature>
<reference evidence="8" key="1">
    <citation type="submission" date="2020-10" db="EMBL/GenBank/DDBJ databases">
        <title>Sequencing the genomes of 1000 actinobacteria strains.</title>
        <authorList>
            <person name="Klenk H.-P."/>
        </authorList>
    </citation>
    <scope>NUCLEOTIDE SEQUENCE</scope>
    <source>
        <strain evidence="8">DSM 45354</strain>
    </source>
</reference>
<evidence type="ECO:0000259" key="7">
    <source>
        <dbReference type="Pfam" id="PF08281"/>
    </source>
</evidence>
<dbReference type="InterPro" id="IPR013324">
    <property type="entry name" value="RNA_pol_sigma_r3/r4-like"/>
</dbReference>
<dbReference type="PANTHER" id="PTHR30173:SF43">
    <property type="entry name" value="ECF RNA POLYMERASE SIGMA FACTOR SIGI-RELATED"/>
    <property type="match status" value="1"/>
</dbReference>
<dbReference type="SUPFAM" id="SSF88946">
    <property type="entry name" value="Sigma2 domain of RNA polymerase sigma factors"/>
    <property type="match status" value="1"/>
</dbReference>
<proteinExistence type="inferred from homology"/>
<dbReference type="Gene3D" id="1.10.10.10">
    <property type="entry name" value="Winged helix-like DNA-binding domain superfamily/Winged helix DNA-binding domain"/>
    <property type="match status" value="1"/>
</dbReference>
<sequence>MTPLADRFEEHRGHLRAVAYRMLGSLSDAEDAVQETWLRLDRTDVAQVTNLTGWLTTVVSRICLDMLRSRGSRREEPLEQRLSEAAWGARDGADPEREAVLADSVGRALLVVLDRLAPAERIALVLHDMFAVPFEEIAPILDRSQVATKKLASRARQRVRGSAAVSSADLARHRQVVEAFLPPSGPVTWRGCSRFSTQTSYGAPTPPRYGQGCRRGPRGRGTWRRSRCSSRAGPASPNRPWSTERSASSWRRAAGCWSFSRSPSRTGRSPRTT</sequence>
<accession>A0A927N128</accession>
<gene>
    <name evidence="8" type="ORF">HEB94_006927</name>
</gene>
<dbReference type="InterPro" id="IPR013249">
    <property type="entry name" value="RNA_pol_sigma70_r4_t2"/>
</dbReference>
<dbReference type="Pfam" id="PF04542">
    <property type="entry name" value="Sigma70_r2"/>
    <property type="match status" value="1"/>
</dbReference>
<dbReference type="RefSeq" id="WP_202897948.1">
    <property type="nucleotide sequence ID" value="NZ_BAABJL010000217.1"/>
</dbReference>
<dbReference type="InterPro" id="IPR052704">
    <property type="entry name" value="ECF_Sigma-70_Domain"/>
</dbReference>
<protein>
    <submittedName>
        <fullName evidence="8">RNA polymerase sigma factor (Sigma-70 family)</fullName>
    </submittedName>
</protein>
<dbReference type="EMBL" id="JADBEM010000001">
    <property type="protein sequence ID" value="MBE1610079.1"/>
    <property type="molecule type" value="Genomic_DNA"/>
</dbReference>
<dbReference type="AlphaFoldDB" id="A0A927N128"/>
<keyword evidence="3" id="KW-0731">Sigma factor</keyword>
<evidence type="ECO:0000256" key="4">
    <source>
        <dbReference type="ARBA" id="ARBA00023163"/>
    </source>
</evidence>
<keyword evidence="9" id="KW-1185">Reference proteome</keyword>
<feature type="domain" description="RNA polymerase sigma factor 70 region 4 type 2" evidence="7">
    <location>
        <begin position="108"/>
        <end position="158"/>
    </location>
</feature>
<dbReference type="InterPro" id="IPR014284">
    <property type="entry name" value="RNA_pol_sigma-70_dom"/>
</dbReference>
<evidence type="ECO:0000256" key="1">
    <source>
        <dbReference type="ARBA" id="ARBA00010641"/>
    </source>
</evidence>
<evidence type="ECO:0000256" key="3">
    <source>
        <dbReference type="ARBA" id="ARBA00023082"/>
    </source>
</evidence>
<dbReference type="Gene3D" id="1.10.1740.10">
    <property type="match status" value="1"/>
</dbReference>
<keyword evidence="4" id="KW-0804">Transcription</keyword>
<feature type="compositionally biased region" description="Basic residues" evidence="5">
    <location>
        <begin position="215"/>
        <end position="228"/>
    </location>
</feature>
<feature type="compositionally biased region" description="Polar residues" evidence="5">
    <location>
        <begin position="239"/>
        <end position="249"/>
    </location>
</feature>